<evidence type="ECO:0000256" key="2">
    <source>
        <dbReference type="SAM" id="Phobius"/>
    </source>
</evidence>
<keyword evidence="2" id="KW-0812">Transmembrane</keyword>
<protein>
    <submittedName>
        <fullName evidence="3">Uncharacterized protein</fullName>
    </submittedName>
</protein>
<accession>A0A6M8HQH8</accession>
<keyword evidence="2" id="KW-1133">Transmembrane helix</keyword>
<evidence type="ECO:0000256" key="1">
    <source>
        <dbReference type="SAM" id="MobiDB-lite"/>
    </source>
</evidence>
<keyword evidence="2" id="KW-0472">Membrane</keyword>
<feature type="transmembrane region" description="Helical" evidence="2">
    <location>
        <begin position="133"/>
        <end position="155"/>
    </location>
</feature>
<gene>
    <name evidence="3" type="ORF">HN018_11700</name>
</gene>
<proteinExistence type="predicted"/>
<name>A0A6M8HQH8_9PROT</name>
<feature type="compositionally biased region" description="Polar residues" evidence="1">
    <location>
        <begin position="43"/>
        <end position="56"/>
    </location>
</feature>
<feature type="compositionally biased region" description="Low complexity" evidence="1">
    <location>
        <begin position="7"/>
        <end position="17"/>
    </location>
</feature>
<organism evidence="3 4">
    <name type="scientific">Lichenicola cladoniae</name>
    <dbReference type="NCBI Taxonomy" id="1484109"/>
    <lineage>
        <taxon>Bacteria</taxon>
        <taxon>Pseudomonadati</taxon>
        <taxon>Pseudomonadota</taxon>
        <taxon>Alphaproteobacteria</taxon>
        <taxon>Acetobacterales</taxon>
        <taxon>Acetobacteraceae</taxon>
        <taxon>Lichenicola</taxon>
    </lineage>
</organism>
<reference evidence="3 4" key="1">
    <citation type="journal article" date="2014" name="World J. Microbiol. Biotechnol.">
        <title>Biodiversity and physiological characteristics of Antarctic and Arctic lichens-associated bacteria.</title>
        <authorList>
            <person name="Lee Y.M."/>
            <person name="Kim E.H."/>
            <person name="Lee H.K."/>
            <person name="Hong S.G."/>
        </authorList>
    </citation>
    <scope>NUCLEOTIDE SEQUENCE [LARGE SCALE GENOMIC DNA]</scope>
    <source>
        <strain evidence="3 4">PAMC 26569</strain>
    </source>
</reference>
<sequence>MTDPSHTPTAPATTAPPSDFNLRPPADALPANATPAPSAPGTALQTGTGTPINASSLPGEDGHLSSTDAVIGAAIMLALAVAIFFIRGAVRTHLIAHRASPSAAGNAGWALFALLLSVSVLIVFGLLGGLWSILGFTIPLAVLIVVTAILFTLLYRTAAQGRARGRRPARR</sequence>
<keyword evidence="4" id="KW-1185">Reference proteome</keyword>
<dbReference type="Proteomes" id="UP000500767">
    <property type="component" value="Chromosome"/>
</dbReference>
<dbReference type="RefSeq" id="WP_171835556.1">
    <property type="nucleotide sequence ID" value="NZ_CP053708.1"/>
</dbReference>
<evidence type="ECO:0000313" key="4">
    <source>
        <dbReference type="Proteomes" id="UP000500767"/>
    </source>
</evidence>
<dbReference type="KEGG" id="lck:HN018_11700"/>
<feature type="transmembrane region" description="Helical" evidence="2">
    <location>
        <begin position="107"/>
        <end position="127"/>
    </location>
</feature>
<dbReference type="EMBL" id="CP053708">
    <property type="protein sequence ID" value="QKE90608.1"/>
    <property type="molecule type" value="Genomic_DNA"/>
</dbReference>
<evidence type="ECO:0000313" key="3">
    <source>
        <dbReference type="EMBL" id="QKE90608.1"/>
    </source>
</evidence>
<dbReference type="AlphaFoldDB" id="A0A6M8HQH8"/>
<feature type="region of interest" description="Disordered" evidence="1">
    <location>
        <begin position="1"/>
        <end position="58"/>
    </location>
</feature>
<feature type="transmembrane region" description="Helical" evidence="2">
    <location>
        <begin position="69"/>
        <end position="86"/>
    </location>
</feature>